<protein>
    <submittedName>
        <fullName evidence="2">Uncharacterized protein</fullName>
    </submittedName>
</protein>
<comment type="caution">
    <text evidence="2">The sequence shown here is derived from an EMBL/GenBank/DDBJ whole genome shotgun (WGS) entry which is preliminary data.</text>
</comment>
<proteinExistence type="predicted"/>
<evidence type="ECO:0000313" key="3">
    <source>
        <dbReference type="Proteomes" id="UP001159363"/>
    </source>
</evidence>
<feature type="compositionally biased region" description="Basic and acidic residues" evidence="1">
    <location>
        <begin position="141"/>
        <end position="151"/>
    </location>
</feature>
<accession>A0ABQ9I4M6</accession>
<evidence type="ECO:0000256" key="1">
    <source>
        <dbReference type="SAM" id="MobiDB-lite"/>
    </source>
</evidence>
<organism evidence="2 3">
    <name type="scientific">Dryococelus australis</name>
    <dbReference type="NCBI Taxonomy" id="614101"/>
    <lineage>
        <taxon>Eukaryota</taxon>
        <taxon>Metazoa</taxon>
        <taxon>Ecdysozoa</taxon>
        <taxon>Arthropoda</taxon>
        <taxon>Hexapoda</taxon>
        <taxon>Insecta</taxon>
        <taxon>Pterygota</taxon>
        <taxon>Neoptera</taxon>
        <taxon>Polyneoptera</taxon>
        <taxon>Phasmatodea</taxon>
        <taxon>Verophasmatodea</taxon>
        <taxon>Anareolatae</taxon>
        <taxon>Phasmatidae</taxon>
        <taxon>Eurycanthinae</taxon>
        <taxon>Dryococelus</taxon>
    </lineage>
</organism>
<feature type="region of interest" description="Disordered" evidence="1">
    <location>
        <begin position="310"/>
        <end position="357"/>
    </location>
</feature>
<dbReference type="EMBL" id="JARBHB010000003">
    <property type="protein sequence ID" value="KAJ8890903.1"/>
    <property type="molecule type" value="Genomic_DNA"/>
</dbReference>
<keyword evidence="3" id="KW-1185">Reference proteome</keyword>
<feature type="region of interest" description="Disordered" evidence="1">
    <location>
        <begin position="375"/>
        <end position="404"/>
    </location>
</feature>
<name>A0ABQ9I4M6_9NEOP</name>
<gene>
    <name evidence="2" type="ORF">PR048_010412</name>
</gene>
<dbReference type="Proteomes" id="UP001159363">
    <property type="component" value="Chromosome 3"/>
</dbReference>
<feature type="compositionally biased region" description="Basic and acidic residues" evidence="1">
    <location>
        <begin position="311"/>
        <end position="331"/>
    </location>
</feature>
<sequence>MSLPMPAYTSTGALSDVRPRAFEDRTCDALAPSGAIFNSLVTTLIYDVAKNGSNVNDGGSSVMRRSDKGKFLLSRWERVHHYGLQILLFIPSLSAAGTRVSEEIWAALNIEVLRADEGEARNARVGVTGDPRENPPTSGFVRHDSHMRESGSDPAGNRTRFALMGGEKSAPEVRNFTHLTAHQIAYPEGAPWAGGGGGRASTQDKINSRYVDTTSSYLFVDACQTKCTMGDWQLASKGCQKGGGSQGARCVRNIHEGRRDRVGNCVRARETRRGSQGVRRRASFPLPLGRLAVEGPVFLNNTLTLSARGGKRGEEVDYHGSRPWSSEDRGDLPTPPPPLQPVRGTMSAPDAQRIRKRKRMRERVKLFVGGSVANIKRENSTKSQGKIYQNPLDYKKPHPVHNNT</sequence>
<reference evidence="2 3" key="1">
    <citation type="submission" date="2023-02" db="EMBL/GenBank/DDBJ databases">
        <title>LHISI_Scaffold_Assembly.</title>
        <authorList>
            <person name="Stuart O.P."/>
            <person name="Cleave R."/>
            <person name="Magrath M.J.L."/>
            <person name="Mikheyev A.S."/>
        </authorList>
    </citation>
    <scope>NUCLEOTIDE SEQUENCE [LARGE SCALE GENOMIC DNA]</scope>
    <source>
        <strain evidence="2">Daus_M_001</strain>
        <tissue evidence="2">Leg muscle</tissue>
    </source>
</reference>
<evidence type="ECO:0000313" key="2">
    <source>
        <dbReference type="EMBL" id="KAJ8890903.1"/>
    </source>
</evidence>
<feature type="region of interest" description="Disordered" evidence="1">
    <location>
        <begin position="125"/>
        <end position="157"/>
    </location>
</feature>